<sequence length="53" mass="5613">MITKNFRLNALANTYAAVIYHDVTLTGGALYPSILSVSHDVAEPAGGTDNEGY</sequence>
<reference evidence="1 2" key="1">
    <citation type="journal article" date="2017" name="Nat. Microbiol.">
        <title>Natural product diversity associated with the nematode symbionts Photorhabdus and Xenorhabdus.</title>
        <authorList>
            <person name="Tobias N.J."/>
            <person name="Wolff H."/>
            <person name="Djahanschiri B."/>
            <person name="Grundmann F."/>
            <person name="Kronenwerth M."/>
            <person name="Shi Y.M."/>
            <person name="Simonyi S."/>
            <person name="Grun P."/>
            <person name="Shapiro-Ilan D."/>
            <person name="Pidot S.J."/>
            <person name="Stinear T.P."/>
            <person name="Ebersberger I."/>
            <person name="Bode H.B."/>
        </authorList>
    </citation>
    <scope>NUCLEOTIDE SEQUENCE [LARGE SCALE GENOMIC DNA]</scope>
    <source>
        <strain evidence="1 2">DSM 17902</strain>
    </source>
</reference>
<comment type="caution">
    <text evidence="1">The sequence shown here is derived from an EMBL/GenBank/DDBJ whole genome shotgun (WGS) entry which is preliminary data.</text>
</comment>
<evidence type="ECO:0000313" key="1">
    <source>
        <dbReference type="EMBL" id="PHM47142.1"/>
    </source>
</evidence>
<proteinExistence type="predicted"/>
<evidence type="ECO:0000313" key="2">
    <source>
        <dbReference type="Proteomes" id="UP000221980"/>
    </source>
</evidence>
<keyword evidence="2" id="KW-1185">Reference proteome</keyword>
<accession>A0A2D0JLG6</accession>
<dbReference type="AlphaFoldDB" id="A0A2D0JLG6"/>
<dbReference type="EMBL" id="NITZ01000022">
    <property type="protein sequence ID" value="PHM47142.1"/>
    <property type="molecule type" value="Genomic_DNA"/>
</dbReference>
<dbReference type="RefSeq" id="WP_167386005.1">
    <property type="nucleotide sequence ID" value="NZ_CAWNQI010000054.1"/>
</dbReference>
<dbReference type="Proteomes" id="UP000221980">
    <property type="component" value="Unassembled WGS sequence"/>
</dbReference>
<name>A0A2D0JLG6_9GAMM</name>
<organism evidence="1 2">
    <name type="scientific">Xenorhabdus miraniensis</name>
    <dbReference type="NCBI Taxonomy" id="351674"/>
    <lineage>
        <taxon>Bacteria</taxon>
        <taxon>Pseudomonadati</taxon>
        <taxon>Pseudomonadota</taxon>
        <taxon>Gammaproteobacteria</taxon>
        <taxon>Enterobacterales</taxon>
        <taxon>Morganellaceae</taxon>
        <taxon>Xenorhabdus</taxon>
    </lineage>
</organism>
<gene>
    <name evidence="1" type="ORF">Xmir_03564</name>
</gene>
<protein>
    <submittedName>
        <fullName evidence="1">Prophage protein</fullName>
    </submittedName>
</protein>